<feature type="compositionally biased region" description="Basic and acidic residues" evidence="1">
    <location>
        <begin position="14"/>
        <end position="30"/>
    </location>
</feature>
<dbReference type="InParanoid" id="A0A3N1GXG1"/>
<proteinExistence type="predicted"/>
<dbReference type="EMBL" id="RJKN01000006">
    <property type="protein sequence ID" value="ROP34796.1"/>
    <property type="molecule type" value="Genomic_DNA"/>
</dbReference>
<feature type="compositionally biased region" description="Low complexity" evidence="1">
    <location>
        <begin position="40"/>
        <end position="55"/>
    </location>
</feature>
<sequence length="61" mass="6572">MTPPPRGAASRTDPVVRDAGRLLRDLDAARARRRRPAEPPGHAASATADVVPGTVPRRRPR</sequence>
<evidence type="ECO:0000256" key="1">
    <source>
        <dbReference type="SAM" id="MobiDB-lite"/>
    </source>
</evidence>
<dbReference type="RefSeq" id="WP_123380666.1">
    <property type="nucleotide sequence ID" value="NZ_RJKN01000006.1"/>
</dbReference>
<comment type="caution">
    <text evidence="2">The sequence shown here is derived from an EMBL/GenBank/DDBJ whole genome shotgun (WGS) entry which is preliminary data.</text>
</comment>
<accession>A0A3N1GXG1</accession>
<protein>
    <submittedName>
        <fullName evidence="2">Uncharacterized protein</fullName>
    </submittedName>
</protein>
<dbReference type="AlphaFoldDB" id="A0A3N1GXG1"/>
<gene>
    <name evidence="2" type="ORF">EDC03_2618</name>
</gene>
<reference evidence="2 3" key="1">
    <citation type="journal article" date="2015" name="Stand. Genomic Sci.">
        <title>Genomic Encyclopedia of Bacterial and Archaeal Type Strains, Phase III: the genomes of soil and plant-associated and newly described type strains.</title>
        <authorList>
            <person name="Whitman W.B."/>
            <person name="Woyke T."/>
            <person name="Klenk H.P."/>
            <person name="Zhou Y."/>
            <person name="Lilburn T.G."/>
            <person name="Beck B.J."/>
            <person name="De Vos P."/>
            <person name="Vandamme P."/>
            <person name="Eisen J.A."/>
            <person name="Garrity G."/>
            <person name="Hugenholtz P."/>
            <person name="Kyrpides N.C."/>
        </authorList>
    </citation>
    <scope>NUCLEOTIDE SEQUENCE [LARGE SCALE GENOMIC DNA]</scope>
    <source>
        <strain evidence="2 3">CECT 7306</strain>
    </source>
</reference>
<evidence type="ECO:0000313" key="3">
    <source>
        <dbReference type="Proteomes" id="UP000276232"/>
    </source>
</evidence>
<name>A0A3N1GXG1_9ACTN</name>
<keyword evidence="3" id="KW-1185">Reference proteome</keyword>
<evidence type="ECO:0000313" key="2">
    <source>
        <dbReference type="EMBL" id="ROP34796.1"/>
    </source>
</evidence>
<dbReference type="Proteomes" id="UP000276232">
    <property type="component" value="Unassembled WGS sequence"/>
</dbReference>
<organism evidence="2 3">
    <name type="scientific">Pseudokineococcus lusitanus</name>
    <dbReference type="NCBI Taxonomy" id="763993"/>
    <lineage>
        <taxon>Bacteria</taxon>
        <taxon>Bacillati</taxon>
        <taxon>Actinomycetota</taxon>
        <taxon>Actinomycetes</taxon>
        <taxon>Kineosporiales</taxon>
        <taxon>Kineosporiaceae</taxon>
        <taxon>Pseudokineococcus</taxon>
    </lineage>
</organism>
<feature type="region of interest" description="Disordered" evidence="1">
    <location>
        <begin position="1"/>
        <end position="61"/>
    </location>
</feature>